<evidence type="ECO:0000313" key="5">
    <source>
        <dbReference type="EMBL" id="AYN77810.1"/>
    </source>
</evidence>
<dbReference type="Proteomes" id="UP000501439">
    <property type="component" value="Segment"/>
</dbReference>
<dbReference type="InterPro" id="IPR006755">
    <property type="entry name" value="Virus_P0"/>
</dbReference>
<keyword evidence="6" id="KW-1185">Reference proteome</keyword>
<dbReference type="EMBL" id="MG800833">
    <property type="protein sequence ID" value="AYN77810.1"/>
    <property type="molecule type" value="Genomic_RNA"/>
</dbReference>
<evidence type="ECO:0000256" key="1">
    <source>
        <dbReference type="ARBA" id="ARBA00022463"/>
    </source>
</evidence>
<evidence type="ECO:0000256" key="3">
    <source>
        <dbReference type="ARBA" id="ARBA00022632"/>
    </source>
</evidence>
<proteinExistence type="predicted"/>
<dbReference type="GO" id="GO:0016032">
    <property type="term" value="P:viral process"/>
    <property type="evidence" value="ECO:0007669"/>
    <property type="project" value="InterPro"/>
</dbReference>
<evidence type="ECO:0000256" key="2">
    <source>
        <dbReference type="ARBA" id="ARBA00022581"/>
    </source>
</evidence>
<sequence>MRYCFDPNNSAHLFPTRFESLRERIYSLGIFFRDNLASSLLYCSVQFEQFNYEYAIRCLLFLFPVALRSDVARTGHRTYSAPESGFQQLIRWAAECGVVIRPAAGSVDRKDFSLAPPGAGGDYLRLFISHHLPEVIRKHPRRWEEIVVGGHPAIQGFLHQYLQFVESTCERRLHVADRLDDLLMEVHALGRRLVRLSIRENTFSPRLNDSIFGSLHRVYGEMLQSPIWAACPLPTHPTEHYKVDMFNILWNADSVPEYESEED</sequence>
<protein>
    <submittedName>
        <fullName evidence="5">P0</fullName>
    </submittedName>
</protein>
<keyword evidence="2" id="KW-0945">Host-virus interaction</keyword>
<dbReference type="GeneID" id="65102465"/>
<dbReference type="RefSeq" id="YP_010087202.1">
    <property type="nucleotide sequence ID" value="NC_055513.1"/>
</dbReference>
<keyword evidence="1" id="KW-0941">Suppressor of RNA silencing</keyword>
<accession>A0A3S7VIR9</accession>
<keyword evidence="3" id="KW-1090">Inhibition of host innate immune response by virus</keyword>
<evidence type="ECO:0000256" key="4">
    <source>
        <dbReference type="ARBA" id="ARBA00023280"/>
    </source>
</evidence>
<evidence type="ECO:0000313" key="6">
    <source>
        <dbReference type="Proteomes" id="UP000501439"/>
    </source>
</evidence>
<dbReference type="Pfam" id="PF04662">
    <property type="entry name" value="Luteo_PO"/>
    <property type="match status" value="1"/>
</dbReference>
<keyword evidence="4" id="KW-0899">Viral immunoevasion</keyword>
<reference evidence="5 6" key="1">
    <citation type="journal article" date="2019" name="Arch. Virol.">
        <title>Molecular characterisation of a putative new polerovirus infecting pumpkin (Cucurbita pepo) in Kenya.</title>
        <authorList>
            <person name="Kidanemariam D.B."/>
            <person name="Sukal A.C."/>
            <person name="Abraham A.D."/>
            <person name="Njuguna J.N."/>
            <person name="Stomeo F."/>
            <person name="Dale J.L."/>
            <person name="Harding R.M."/>
            <person name="James A.P."/>
        </authorList>
    </citation>
    <scope>NUCLEOTIDE SEQUENCE [LARGE SCALE GENOMIC DNA]</scope>
    <source>
        <strain evidence="5">PuPV</strain>
    </source>
</reference>
<name>A0A3S7VIR9_9VIRU</name>
<dbReference type="KEGG" id="vg:65102465"/>
<organism evidence="5 6">
    <name type="scientific">Pumpkin polerovirus</name>
    <dbReference type="NCBI Taxonomy" id="2518373"/>
    <lineage>
        <taxon>Viruses</taxon>
        <taxon>Riboviria</taxon>
        <taxon>Orthornavirae</taxon>
        <taxon>Pisuviricota</taxon>
        <taxon>Pisoniviricetes</taxon>
        <taxon>Sobelivirales</taxon>
        <taxon>Solemoviridae</taxon>
        <taxon>Polerovirus</taxon>
        <taxon>Polerovirus PUPV</taxon>
    </lineage>
</organism>
<dbReference type="GO" id="GO:0052170">
    <property type="term" value="P:symbiont-mediated suppression of host innate immune response"/>
    <property type="evidence" value="ECO:0007669"/>
    <property type="project" value="UniProtKB-KW"/>
</dbReference>